<dbReference type="AlphaFoldDB" id="A0A380TLD7"/>
<organism evidence="4 5">
    <name type="scientific">[Actinobacillus] rossii</name>
    <dbReference type="NCBI Taxonomy" id="123820"/>
    <lineage>
        <taxon>Bacteria</taxon>
        <taxon>Pseudomonadati</taxon>
        <taxon>Pseudomonadota</taxon>
        <taxon>Gammaproteobacteria</taxon>
        <taxon>Pasteurellales</taxon>
        <taxon>Pasteurellaceae</taxon>
    </lineage>
</organism>
<dbReference type="InterPro" id="IPR036280">
    <property type="entry name" value="Multihaem_cyt_sf"/>
</dbReference>
<feature type="chain" id="PRO_5016822122" evidence="2">
    <location>
        <begin position="26"/>
        <end position="211"/>
    </location>
</feature>
<evidence type="ECO:0000259" key="3">
    <source>
        <dbReference type="Pfam" id="PF22678"/>
    </source>
</evidence>
<accession>A0A380TLD7</accession>
<dbReference type="Gene3D" id="1.10.1130.10">
    <property type="entry name" value="Flavocytochrome C3, Chain A"/>
    <property type="match status" value="1"/>
</dbReference>
<evidence type="ECO:0000256" key="1">
    <source>
        <dbReference type="ARBA" id="ARBA00022729"/>
    </source>
</evidence>
<dbReference type="GO" id="GO:0016491">
    <property type="term" value="F:oxidoreductase activity"/>
    <property type="evidence" value="ECO:0007669"/>
    <property type="project" value="TreeGrafter"/>
</dbReference>
<keyword evidence="5" id="KW-1185">Reference proteome</keyword>
<dbReference type="GO" id="GO:0042597">
    <property type="term" value="C:periplasmic space"/>
    <property type="evidence" value="ECO:0007669"/>
    <property type="project" value="InterPro"/>
</dbReference>
<dbReference type="SUPFAM" id="SSF48695">
    <property type="entry name" value="Multiheme cytochromes"/>
    <property type="match status" value="1"/>
</dbReference>
<dbReference type="InterPro" id="IPR017564">
    <property type="entry name" value="Cyt_c_NrfB"/>
</dbReference>
<dbReference type="InterPro" id="IPR051829">
    <property type="entry name" value="Multiheme_Cytochr_ET"/>
</dbReference>
<keyword evidence="1 2" id="KW-0732">Signal</keyword>
<dbReference type="NCBIfam" id="NF008659">
    <property type="entry name" value="PRK11659.1"/>
    <property type="match status" value="1"/>
</dbReference>
<feature type="signal peptide" evidence="2">
    <location>
        <begin position="1"/>
        <end position="25"/>
    </location>
</feature>
<dbReference type="Pfam" id="PF22678">
    <property type="entry name" value="Cytochrom_c_NrfB-like"/>
    <property type="match status" value="1"/>
</dbReference>
<dbReference type="PANTHER" id="PTHR35038:SF5">
    <property type="entry name" value="CYTOCHROME C-TYPE PROTEIN NRFB"/>
    <property type="match status" value="1"/>
</dbReference>
<evidence type="ECO:0000313" key="4">
    <source>
        <dbReference type="EMBL" id="SUT87212.1"/>
    </source>
</evidence>
<feature type="domain" description="Cytochrome c-type protein NrfB-like" evidence="3">
    <location>
        <begin position="95"/>
        <end position="190"/>
    </location>
</feature>
<reference evidence="4 5" key="1">
    <citation type="submission" date="2018-06" db="EMBL/GenBank/DDBJ databases">
        <authorList>
            <consortium name="Pathogen Informatics"/>
            <person name="Doyle S."/>
        </authorList>
    </citation>
    <scope>NUCLEOTIDE SEQUENCE [LARGE SCALE GENOMIC DNA]</scope>
    <source>
        <strain evidence="4 5">NCTC10801</strain>
    </source>
</reference>
<gene>
    <name evidence="4" type="primary">nrfB</name>
    <name evidence="4" type="ORF">NCTC10801_00089</name>
</gene>
<sequence length="211" mass="23519">MNLLTRFAKLSTLFGVMLVATTVQADTTKAATAEKAPVAAFEQKLDNVRDPNKYCAQCHNLDTSADQAVGTNHAGKFHGTHLTKTNPATGKPITCVSCHGNISEDHRKGVKDVMRFDGDIFKAEKPSYSVQEQNQVCFSCHQPKDLREKFWAHDVHAMKLPCASCHTLHPEKEAMKGIEVKERVKLCVDCHGEQRARKEAAEKMTEQKDKK</sequence>
<dbReference type="Proteomes" id="UP000254649">
    <property type="component" value="Unassembled WGS sequence"/>
</dbReference>
<dbReference type="Gene3D" id="3.90.10.10">
    <property type="entry name" value="Cytochrome C3"/>
    <property type="match status" value="1"/>
</dbReference>
<protein>
    <submittedName>
        <fullName evidence="4">Cytochrome c nitrite reductase pentaheme subunit</fullName>
    </submittedName>
</protein>
<evidence type="ECO:0000313" key="5">
    <source>
        <dbReference type="Proteomes" id="UP000254649"/>
    </source>
</evidence>
<proteinExistence type="predicted"/>
<dbReference type="EMBL" id="UFRQ01000003">
    <property type="protein sequence ID" value="SUT87212.1"/>
    <property type="molecule type" value="Genomic_DNA"/>
</dbReference>
<dbReference type="PANTHER" id="PTHR35038">
    <property type="entry name" value="DISSIMILATORY SULFITE REDUCTASE SIRA"/>
    <property type="match status" value="1"/>
</dbReference>
<dbReference type="NCBIfam" id="TIGR03146">
    <property type="entry name" value="cyt_nit_nrfB"/>
    <property type="match status" value="1"/>
</dbReference>
<dbReference type="InterPro" id="IPR053875">
    <property type="entry name" value="Cytochrom_c_NrfB-like_dom"/>
</dbReference>
<name>A0A380TLD7_9PAST</name>
<evidence type="ECO:0000256" key="2">
    <source>
        <dbReference type="SAM" id="SignalP"/>
    </source>
</evidence>
<dbReference type="OrthoDB" id="6398708at2"/>
<dbReference type="GO" id="GO:0020037">
    <property type="term" value="F:heme binding"/>
    <property type="evidence" value="ECO:0007669"/>
    <property type="project" value="InterPro"/>
</dbReference>